<comment type="subcellular location">
    <subcellularLocation>
        <location evidence="1 9">Bacterial flagellum basal body</location>
    </subcellularLocation>
    <subcellularLocation>
        <location evidence="2">Cell membrane</location>
        <topology evidence="2">Multi-pass membrane protein</topology>
    </subcellularLocation>
</comment>
<evidence type="ECO:0000256" key="9">
    <source>
        <dbReference type="PIRNR" id="PIRNR004862"/>
    </source>
</evidence>
<keyword evidence="14" id="KW-0966">Cell projection</keyword>
<dbReference type="Proteomes" id="UP000462435">
    <property type="component" value="Unassembled WGS sequence"/>
</dbReference>
<feature type="domain" description="Flagellar M-ring N-terminal" evidence="12">
    <location>
        <begin position="71"/>
        <end position="245"/>
    </location>
</feature>
<dbReference type="InterPro" id="IPR043427">
    <property type="entry name" value="YscJ/FliF"/>
</dbReference>
<evidence type="ECO:0000256" key="3">
    <source>
        <dbReference type="ARBA" id="ARBA00007971"/>
    </source>
</evidence>
<evidence type="ECO:0000256" key="11">
    <source>
        <dbReference type="SAM" id="Phobius"/>
    </source>
</evidence>
<comment type="caution">
    <text evidence="14">The sequence shown here is derived from an EMBL/GenBank/DDBJ whole genome shotgun (WGS) entry which is preliminary data.</text>
</comment>
<dbReference type="GO" id="GO:0003774">
    <property type="term" value="F:cytoskeletal motor activity"/>
    <property type="evidence" value="ECO:0007669"/>
    <property type="project" value="InterPro"/>
</dbReference>
<keyword evidence="4" id="KW-1003">Cell membrane</keyword>
<organism evidence="14 15">
    <name type="scientific">Herbaspirillum frisingense</name>
    <dbReference type="NCBI Taxonomy" id="92645"/>
    <lineage>
        <taxon>Bacteria</taxon>
        <taxon>Pseudomonadati</taxon>
        <taxon>Pseudomonadota</taxon>
        <taxon>Betaproteobacteria</taxon>
        <taxon>Burkholderiales</taxon>
        <taxon>Oxalobacteraceae</taxon>
        <taxon>Herbaspirillum</taxon>
    </lineage>
</organism>
<dbReference type="PRINTS" id="PR01009">
    <property type="entry name" value="FLGMRINGFLIF"/>
</dbReference>
<dbReference type="PANTHER" id="PTHR30046:SF0">
    <property type="entry name" value="FLAGELLAR M-RING PROTEIN"/>
    <property type="match status" value="1"/>
</dbReference>
<evidence type="ECO:0000256" key="2">
    <source>
        <dbReference type="ARBA" id="ARBA00004651"/>
    </source>
</evidence>
<evidence type="ECO:0000256" key="5">
    <source>
        <dbReference type="ARBA" id="ARBA00022692"/>
    </source>
</evidence>
<evidence type="ECO:0000256" key="10">
    <source>
        <dbReference type="SAM" id="MobiDB-lite"/>
    </source>
</evidence>
<dbReference type="Pfam" id="PF01514">
    <property type="entry name" value="YscJ_FliF"/>
    <property type="match status" value="1"/>
</dbReference>
<accession>A0A7V8JVW0</accession>
<comment type="similarity">
    <text evidence="3 9">Belongs to the FliF family.</text>
</comment>
<dbReference type="InterPro" id="IPR006182">
    <property type="entry name" value="FliF_N_dom"/>
</dbReference>
<evidence type="ECO:0000256" key="1">
    <source>
        <dbReference type="ARBA" id="ARBA00004117"/>
    </source>
</evidence>
<dbReference type="InterPro" id="IPR045851">
    <property type="entry name" value="AMP-bd_C_sf"/>
</dbReference>
<proteinExistence type="inferred from homology"/>
<keyword evidence="6 11" id="KW-1133">Transmembrane helix</keyword>
<evidence type="ECO:0000256" key="8">
    <source>
        <dbReference type="ARBA" id="ARBA00023143"/>
    </source>
</evidence>
<keyword evidence="14" id="KW-0969">Cilium</keyword>
<feature type="domain" description="Flagellar M-ring C-terminal" evidence="13">
    <location>
        <begin position="280"/>
        <end position="468"/>
    </location>
</feature>
<feature type="compositionally biased region" description="Low complexity" evidence="10">
    <location>
        <begin position="11"/>
        <end position="25"/>
    </location>
</feature>
<evidence type="ECO:0000313" key="14">
    <source>
        <dbReference type="EMBL" id="KAF1047563.1"/>
    </source>
</evidence>
<dbReference type="InterPro" id="IPR013556">
    <property type="entry name" value="Flag_M-ring_C"/>
</dbReference>
<comment type="function">
    <text evidence="9">The M ring may be actively involved in energy transduction.</text>
</comment>
<feature type="transmembrane region" description="Helical" evidence="11">
    <location>
        <begin position="50"/>
        <end position="69"/>
    </location>
</feature>
<evidence type="ECO:0000256" key="7">
    <source>
        <dbReference type="ARBA" id="ARBA00023136"/>
    </source>
</evidence>
<feature type="region of interest" description="Disordered" evidence="10">
    <location>
        <begin position="1"/>
        <end position="25"/>
    </location>
</feature>
<evidence type="ECO:0000259" key="12">
    <source>
        <dbReference type="Pfam" id="PF01514"/>
    </source>
</evidence>
<feature type="compositionally biased region" description="Low complexity" evidence="10">
    <location>
        <begin position="349"/>
        <end position="380"/>
    </location>
</feature>
<evidence type="ECO:0000313" key="15">
    <source>
        <dbReference type="Proteomes" id="UP000462435"/>
    </source>
</evidence>
<dbReference type="Gene3D" id="3.30.300.30">
    <property type="match status" value="1"/>
</dbReference>
<name>A0A7V8JVW0_9BURK</name>
<keyword evidence="7 11" id="KW-0472">Membrane</keyword>
<dbReference type="GO" id="GO:0005886">
    <property type="term" value="C:plasma membrane"/>
    <property type="evidence" value="ECO:0007669"/>
    <property type="project" value="UniProtKB-SubCell"/>
</dbReference>
<keyword evidence="5 11" id="KW-0812">Transmembrane</keyword>
<dbReference type="GO" id="GO:0009431">
    <property type="term" value="C:bacterial-type flagellum basal body, MS ring"/>
    <property type="evidence" value="ECO:0007669"/>
    <property type="project" value="InterPro"/>
</dbReference>
<feature type="compositionally biased region" description="Low complexity" evidence="10">
    <location>
        <begin position="321"/>
        <end position="335"/>
    </location>
</feature>
<sequence length="597" mass="63889">MAVAADGTMTSDANNPGDANGAAADSGAFAQQPAQGGMLGYARSPQGRRVLLIIAAAATIALMAGIWLWSQKVEYRVLFSNFNDRDGGAIVASLQQMNVPYKYSDGGTAILVPENMVHDARLKLASQGLPKGGNVGFELMENQKLGISQFLEQVNFQRALEGELARSVQSLSSVQTARVHLALPKASVFVRDQQKPTASVVLALYPGRFLDQQQVSAIIHLVASSVPELSPKAVTIVDQNGNLLSDTTKQAQTNTLDPTQLKYVQDLQQDIVKRVESIIAPIVGNGNVRAEATADVDFSRTEQASEAYKPNQTQDTAAVRSKQSSEANSASSGTSGVPGALTNQPPAPATAQIVNPAAANAPPGQNGAAATPNGAAPAPTSSGNSRKDETVNYEVDKTVRYTQQPMGGVRRLTVAVVVNYKRTMDNTGKIVMRPLTEAERNQISDLVKEAMGYNKDRGDSLNVVNTQFSTDLEPELPLWKQPGMIDLAKEIGKYVLLAAVLLFLYFRVLRPIIWKLSGREERERLAKEKADAEAAAAAAAVAAGFDPDDPDAIVNLSGDAEVDDRAQYKANLETAKQWAKNDPKLVASIIKAWVNNE</sequence>
<dbReference type="Pfam" id="PF08345">
    <property type="entry name" value="YscJ_FliF_C"/>
    <property type="match status" value="1"/>
</dbReference>
<evidence type="ECO:0000256" key="4">
    <source>
        <dbReference type="ARBA" id="ARBA00022475"/>
    </source>
</evidence>
<evidence type="ECO:0000256" key="6">
    <source>
        <dbReference type="ARBA" id="ARBA00022989"/>
    </source>
</evidence>
<reference evidence="15" key="1">
    <citation type="journal article" date="2020" name="MBio">
        <title>Horizontal gene transfer to a defensive symbiont with a reduced genome amongst a multipartite beetle microbiome.</title>
        <authorList>
            <person name="Waterworth S.C."/>
            <person name="Florez L.V."/>
            <person name="Rees E.R."/>
            <person name="Hertweck C."/>
            <person name="Kaltenpoth M."/>
            <person name="Kwan J.C."/>
        </authorList>
    </citation>
    <scope>NUCLEOTIDE SEQUENCE [LARGE SCALE GENOMIC DNA]</scope>
</reference>
<dbReference type="PANTHER" id="PTHR30046">
    <property type="entry name" value="FLAGELLAR M-RING PROTEIN"/>
    <property type="match status" value="1"/>
</dbReference>
<protein>
    <recommendedName>
        <fullName evidence="9">Flagellar M-ring protein</fullName>
    </recommendedName>
</protein>
<dbReference type="PIRSF" id="PIRSF004862">
    <property type="entry name" value="FliF"/>
    <property type="match status" value="1"/>
</dbReference>
<dbReference type="EMBL" id="WNDX01000010">
    <property type="protein sequence ID" value="KAF1047563.1"/>
    <property type="molecule type" value="Genomic_DNA"/>
</dbReference>
<feature type="region of interest" description="Disordered" evidence="10">
    <location>
        <begin position="301"/>
        <end position="392"/>
    </location>
</feature>
<evidence type="ECO:0000259" key="13">
    <source>
        <dbReference type="Pfam" id="PF08345"/>
    </source>
</evidence>
<dbReference type="AlphaFoldDB" id="A0A7V8JVW0"/>
<dbReference type="InterPro" id="IPR000067">
    <property type="entry name" value="FlgMring_FliF"/>
</dbReference>
<keyword evidence="8 9" id="KW-0975">Bacterial flagellum</keyword>
<dbReference type="NCBIfam" id="TIGR00206">
    <property type="entry name" value="fliF"/>
    <property type="match status" value="1"/>
</dbReference>
<keyword evidence="14" id="KW-0282">Flagellum</keyword>
<gene>
    <name evidence="14" type="primary">fliF</name>
    <name evidence="14" type="ORF">GAK35_00568</name>
</gene>
<dbReference type="GO" id="GO:0071973">
    <property type="term" value="P:bacterial-type flagellum-dependent cell motility"/>
    <property type="evidence" value="ECO:0007669"/>
    <property type="project" value="InterPro"/>
</dbReference>